<dbReference type="GO" id="GO:0046854">
    <property type="term" value="P:phosphatidylinositol phosphate biosynthetic process"/>
    <property type="evidence" value="ECO:0007669"/>
    <property type="project" value="InterPro"/>
</dbReference>
<dbReference type="PANTHER" id="PTHR20854:SF4">
    <property type="entry name" value="INOSITOL-1-MONOPHOSPHATASE-RELATED"/>
    <property type="match status" value="1"/>
</dbReference>
<sequence>MDLTIQLKTALQAIQQASKIVMDVYHKRFDVQFKEDQSEVTIADLESDRIIRKILQEKFPNDGFLSEETKDNQERLNKDFCWIIDPLDGTKDFVNHTNEFSINIALSYKNEIILGVIAIPYLDKIYYATYNQGAYKIEKEQITKIHANHKTHNLTLMVSNFFFKDKEFEKIPNNHLIEKKLNCGSAYKACQIAEGIGEVCIKFDPVTKEWDTAASEIIIKEAGGYMCDLYGNPITYNKKDVYNRNGFIIANQKVVAEKFILKQNKTD</sequence>
<dbReference type="PROSITE" id="PS00629">
    <property type="entry name" value="IMP_1"/>
    <property type="match status" value="1"/>
</dbReference>
<dbReference type="PRINTS" id="PR00377">
    <property type="entry name" value="IMPHPHTASES"/>
</dbReference>
<dbReference type="SUPFAM" id="SSF56655">
    <property type="entry name" value="Carbohydrate phosphatase"/>
    <property type="match status" value="1"/>
</dbReference>
<comment type="cofactor">
    <cofactor evidence="6">
        <name>Mg(2+)</name>
        <dbReference type="ChEBI" id="CHEBI:18420"/>
    </cofactor>
</comment>
<dbReference type="InterPro" id="IPR020550">
    <property type="entry name" value="Inositol_monophosphatase_CS"/>
</dbReference>
<evidence type="ECO:0000256" key="3">
    <source>
        <dbReference type="ARBA" id="ARBA00022723"/>
    </source>
</evidence>
<keyword evidence="4" id="KW-0378">Hydrolase</keyword>
<reference evidence="7" key="1">
    <citation type="submission" date="2020-10" db="EMBL/GenBank/DDBJ databases">
        <authorList>
            <person name="Gilroy R."/>
        </authorList>
    </citation>
    <scope>NUCLEOTIDE SEQUENCE</scope>
    <source>
        <strain evidence="7">14508</strain>
    </source>
</reference>
<keyword evidence="5 6" id="KW-0460">Magnesium</keyword>
<comment type="caution">
    <text evidence="7">The sequence shown here is derived from an EMBL/GenBank/DDBJ whole genome shotgun (WGS) entry which is preliminary data.</text>
</comment>
<comment type="catalytic activity">
    <reaction evidence="1">
        <text>a myo-inositol phosphate + H2O = myo-inositol + phosphate</text>
        <dbReference type="Rhea" id="RHEA:24056"/>
        <dbReference type="ChEBI" id="CHEBI:15377"/>
        <dbReference type="ChEBI" id="CHEBI:17268"/>
        <dbReference type="ChEBI" id="CHEBI:43474"/>
        <dbReference type="ChEBI" id="CHEBI:84139"/>
        <dbReference type="EC" id="3.1.3.25"/>
    </reaction>
</comment>
<evidence type="ECO:0000256" key="6">
    <source>
        <dbReference type="PIRSR" id="PIRSR600760-2"/>
    </source>
</evidence>
<dbReference type="Pfam" id="PF00459">
    <property type="entry name" value="Inositol_P"/>
    <property type="match status" value="1"/>
</dbReference>
<evidence type="ECO:0000256" key="1">
    <source>
        <dbReference type="ARBA" id="ARBA00001033"/>
    </source>
</evidence>
<name>A0A9D1G8N2_9FIRM</name>
<evidence type="ECO:0000256" key="5">
    <source>
        <dbReference type="ARBA" id="ARBA00022842"/>
    </source>
</evidence>
<dbReference type="CDD" id="cd01638">
    <property type="entry name" value="CysQ"/>
    <property type="match status" value="1"/>
</dbReference>
<dbReference type="Gene3D" id="3.40.190.80">
    <property type="match status" value="1"/>
</dbReference>
<evidence type="ECO:0000256" key="4">
    <source>
        <dbReference type="ARBA" id="ARBA00022801"/>
    </source>
</evidence>
<keyword evidence="3 6" id="KW-0479">Metal-binding</keyword>
<gene>
    <name evidence="7" type="ORF">IAD04_04315</name>
</gene>
<dbReference type="GO" id="GO:0046872">
    <property type="term" value="F:metal ion binding"/>
    <property type="evidence" value="ECO:0007669"/>
    <property type="project" value="UniProtKB-KW"/>
</dbReference>
<dbReference type="PROSITE" id="PS00630">
    <property type="entry name" value="IMP_2"/>
    <property type="match status" value="1"/>
</dbReference>
<reference evidence="7" key="2">
    <citation type="journal article" date="2021" name="PeerJ">
        <title>Extensive microbial diversity within the chicken gut microbiome revealed by metagenomics and culture.</title>
        <authorList>
            <person name="Gilroy R."/>
            <person name="Ravi A."/>
            <person name="Getino M."/>
            <person name="Pursley I."/>
            <person name="Horton D.L."/>
            <person name="Alikhan N.F."/>
            <person name="Baker D."/>
            <person name="Gharbi K."/>
            <person name="Hall N."/>
            <person name="Watson M."/>
            <person name="Adriaenssens E.M."/>
            <person name="Foster-Nyarko E."/>
            <person name="Jarju S."/>
            <person name="Secka A."/>
            <person name="Antonio M."/>
            <person name="Oren A."/>
            <person name="Chaudhuri R.R."/>
            <person name="La Ragione R."/>
            <person name="Hildebrand F."/>
            <person name="Pallen M.J."/>
        </authorList>
    </citation>
    <scope>NUCLEOTIDE SEQUENCE</scope>
    <source>
        <strain evidence="7">14508</strain>
    </source>
</reference>
<dbReference type="EC" id="3.1.3.25" evidence="2"/>
<dbReference type="PANTHER" id="PTHR20854">
    <property type="entry name" value="INOSITOL MONOPHOSPHATASE"/>
    <property type="match status" value="1"/>
</dbReference>
<dbReference type="GO" id="GO:0006020">
    <property type="term" value="P:inositol metabolic process"/>
    <property type="evidence" value="ECO:0007669"/>
    <property type="project" value="TreeGrafter"/>
</dbReference>
<feature type="binding site" evidence="6">
    <location>
        <position position="211"/>
    </location>
    <ligand>
        <name>Mg(2+)</name>
        <dbReference type="ChEBI" id="CHEBI:18420"/>
        <label>1</label>
        <note>catalytic</note>
    </ligand>
</feature>
<dbReference type="GO" id="GO:0007165">
    <property type="term" value="P:signal transduction"/>
    <property type="evidence" value="ECO:0007669"/>
    <property type="project" value="TreeGrafter"/>
</dbReference>
<evidence type="ECO:0000313" key="7">
    <source>
        <dbReference type="EMBL" id="HIT17579.1"/>
    </source>
</evidence>
<feature type="binding site" evidence="6">
    <location>
        <position position="88"/>
    </location>
    <ligand>
        <name>Mg(2+)</name>
        <dbReference type="ChEBI" id="CHEBI:18420"/>
        <label>1</label>
        <note>catalytic</note>
    </ligand>
</feature>
<dbReference type="GO" id="GO:0008934">
    <property type="term" value="F:inositol monophosphate 1-phosphatase activity"/>
    <property type="evidence" value="ECO:0007669"/>
    <property type="project" value="TreeGrafter"/>
</dbReference>
<feature type="binding site" evidence="6">
    <location>
        <position position="87"/>
    </location>
    <ligand>
        <name>Mg(2+)</name>
        <dbReference type="ChEBI" id="CHEBI:18420"/>
        <label>1</label>
        <note>catalytic</note>
    </ligand>
</feature>
<evidence type="ECO:0000256" key="2">
    <source>
        <dbReference type="ARBA" id="ARBA00013106"/>
    </source>
</evidence>
<dbReference type="Gene3D" id="3.30.540.10">
    <property type="entry name" value="Fructose-1,6-Bisphosphatase, subunit A, domain 1"/>
    <property type="match status" value="1"/>
</dbReference>
<dbReference type="EMBL" id="DVKI01000133">
    <property type="protein sequence ID" value="HIT17579.1"/>
    <property type="molecule type" value="Genomic_DNA"/>
</dbReference>
<dbReference type="InterPro" id="IPR020583">
    <property type="entry name" value="Inositol_monoP_metal-BS"/>
</dbReference>
<evidence type="ECO:0000313" key="8">
    <source>
        <dbReference type="Proteomes" id="UP000886893"/>
    </source>
</evidence>
<accession>A0A9D1G8N2</accession>
<organism evidence="7 8">
    <name type="scientific">Candidatus Caccosoma faecigallinarum</name>
    <dbReference type="NCBI Taxonomy" id="2840720"/>
    <lineage>
        <taxon>Bacteria</taxon>
        <taxon>Bacillati</taxon>
        <taxon>Bacillota</taxon>
        <taxon>Bacillota incertae sedis</taxon>
        <taxon>Candidatus Caccosoma</taxon>
    </lineage>
</organism>
<protein>
    <recommendedName>
        <fullName evidence="2">inositol-phosphate phosphatase</fullName>
        <ecNumber evidence="2">3.1.3.25</ecNumber>
    </recommendedName>
</protein>
<dbReference type="InterPro" id="IPR000760">
    <property type="entry name" value="Inositol_monophosphatase-like"/>
</dbReference>
<proteinExistence type="predicted"/>
<dbReference type="Proteomes" id="UP000886893">
    <property type="component" value="Unassembled WGS sequence"/>
</dbReference>
<dbReference type="AlphaFoldDB" id="A0A9D1G8N2"/>
<feature type="binding site" evidence="6">
    <location>
        <position position="67"/>
    </location>
    <ligand>
        <name>Mg(2+)</name>
        <dbReference type="ChEBI" id="CHEBI:18420"/>
        <label>1</label>
        <note>catalytic</note>
    </ligand>
</feature>
<feature type="binding site" evidence="6">
    <location>
        <position position="85"/>
    </location>
    <ligand>
        <name>Mg(2+)</name>
        <dbReference type="ChEBI" id="CHEBI:18420"/>
        <label>1</label>
        <note>catalytic</note>
    </ligand>
</feature>